<proteinExistence type="predicted"/>
<dbReference type="PANTHER" id="PTHR43098:SF5">
    <property type="entry name" value="DUAL-FUNCTIONAL MONOOXYGENASE_METHYLTRANSFERASE PSOF"/>
    <property type="match status" value="1"/>
</dbReference>
<keyword evidence="6" id="KW-1185">Reference proteome</keyword>
<dbReference type="GeneID" id="36549341"/>
<comment type="caution">
    <text evidence="5">The sequence shown here is derived from an EMBL/GenBank/DDBJ whole genome shotgun (WGS) entry which is preliminary data.</text>
</comment>
<keyword evidence="2" id="KW-0274">FAD</keyword>
<protein>
    <submittedName>
        <fullName evidence="5">FAD/NAD(P)-binding domain-containing protein</fullName>
    </submittedName>
</protein>
<gene>
    <name evidence="5" type="ORF">P168DRAFT_342284</name>
</gene>
<evidence type="ECO:0000256" key="3">
    <source>
        <dbReference type="ARBA" id="ARBA00022857"/>
    </source>
</evidence>
<keyword evidence="4" id="KW-0560">Oxidoreductase</keyword>
<evidence type="ECO:0000256" key="4">
    <source>
        <dbReference type="ARBA" id="ARBA00023002"/>
    </source>
</evidence>
<name>A0A2I1D4V8_ASPC2</name>
<evidence type="ECO:0000313" key="5">
    <source>
        <dbReference type="EMBL" id="PKY04903.1"/>
    </source>
</evidence>
<dbReference type="GO" id="GO:0016491">
    <property type="term" value="F:oxidoreductase activity"/>
    <property type="evidence" value="ECO:0007669"/>
    <property type="project" value="UniProtKB-KW"/>
</dbReference>
<evidence type="ECO:0000256" key="1">
    <source>
        <dbReference type="ARBA" id="ARBA00022630"/>
    </source>
</evidence>
<dbReference type="Pfam" id="PF13738">
    <property type="entry name" value="Pyr_redox_3"/>
    <property type="match status" value="1"/>
</dbReference>
<dbReference type="InterPro" id="IPR050775">
    <property type="entry name" value="FAD-binding_Monooxygenases"/>
</dbReference>
<dbReference type="EMBL" id="MSFM01000005">
    <property type="protein sequence ID" value="PKY04903.1"/>
    <property type="molecule type" value="Genomic_DNA"/>
</dbReference>
<dbReference type="PRINTS" id="PR00469">
    <property type="entry name" value="PNDRDTASEII"/>
</dbReference>
<dbReference type="PANTHER" id="PTHR43098">
    <property type="entry name" value="L-ORNITHINE N(5)-MONOOXYGENASE-RELATED"/>
    <property type="match status" value="1"/>
</dbReference>
<dbReference type="Gene3D" id="3.50.50.60">
    <property type="entry name" value="FAD/NAD(P)-binding domain"/>
    <property type="match status" value="2"/>
</dbReference>
<dbReference type="OrthoDB" id="66881at2759"/>
<sequence length="559" mass="64396">MGSYETPSFEQLNQDLDYDVLIIGGGLSGIFALHRMRTLNLRVRVLDSASGPGGTWYWNRYPGARFDSESWSYQFSFSKELLDEWSWNEHFAPQPETLRYCQFICDKFNLYDDMQFDTTIKSAHFQEPTNSWLLTDAKGKKYTSRFLVTAMGVLSNFTLPNIPGIHDFTKEWYHTARWPHTPISFENKRVAVIGTGATAIQAVQEIAKTAGELTIFQRTPNWSAPLRNARISPEEMQDIRSRYDEIFTKCRSSYSGFVHTSDQRRVQDVPKDEREAFWNKLYEERGFAKWLGNFKNIGYDREANALFSEFIANKIRERVHDPVTAEKLIPKCHGFGTKRVPLESGYFEVYNQSNVRLVDAKETPIRRVTEKGIQTSEEHFEFDMIIYATGFDAITGAFTAVDFRGRDGVRLGDRWKEGPRTFLGLFVEGFPNMTMVLGPHQMFGNIPRSIEYAVEWVTGFVRYCRDHEITCAETNSKKVAEWTEHVHTCAQGLLANEVDSWMTGINRELGHKQKRIIARYQGPAPGYRQRAQDVADRNYCDLKMQHGADKTYEAVSSSL</sequence>
<evidence type="ECO:0000313" key="6">
    <source>
        <dbReference type="Proteomes" id="UP000234254"/>
    </source>
</evidence>
<keyword evidence="1" id="KW-0285">Flavoprotein</keyword>
<dbReference type="InterPro" id="IPR036188">
    <property type="entry name" value="FAD/NAD-bd_sf"/>
</dbReference>
<dbReference type="SUPFAM" id="SSF51905">
    <property type="entry name" value="FAD/NAD(P)-binding domain"/>
    <property type="match status" value="3"/>
</dbReference>
<reference evidence="5" key="1">
    <citation type="submission" date="2016-12" db="EMBL/GenBank/DDBJ databases">
        <title>The genomes of Aspergillus section Nigri reveals drivers in fungal speciation.</title>
        <authorList>
            <consortium name="DOE Joint Genome Institute"/>
            <person name="Vesth T.C."/>
            <person name="Nybo J."/>
            <person name="Theobald S."/>
            <person name="Brandl J."/>
            <person name="Frisvad J.C."/>
            <person name="Nielsen K.F."/>
            <person name="Lyhne E.K."/>
            <person name="Kogle M.E."/>
            <person name="Kuo A."/>
            <person name="Riley R."/>
            <person name="Clum A."/>
            <person name="Nolan M."/>
            <person name="Lipzen A."/>
            <person name="Salamov A."/>
            <person name="Henrissat B."/>
            <person name="Wiebenga A."/>
            <person name="De vries R.P."/>
            <person name="Grigoriev I.V."/>
            <person name="Mortensen U.H."/>
            <person name="Andersen M.R."/>
            <person name="Baker S.E."/>
        </authorList>
    </citation>
    <scope>NUCLEOTIDE SEQUENCE</scope>
    <source>
        <strain evidence="5">IBT 28561</strain>
    </source>
</reference>
<dbReference type="Proteomes" id="UP000234254">
    <property type="component" value="Unassembled WGS sequence"/>
</dbReference>
<dbReference type="AlphaFoldDB" id="A0A2I1D4V8"/>
<dbReference type="RefSeq" id="XP_024693497.1">
    <property type="nucleotide sequence ID" value="XM_024841812.1"/>
</dbReference>
<keyword evidence="3" id="KW-0521">NADP</keyword>
<organism evidence="5 6">
    <name type="scientific">Aspergillus campestris (strain IBT 28561)</name>
    <dbReference type="NCBI Taxonomy" id="1392248"/>
    <lineage>
        <taxon>Eukaryota</taxon>
        <taxon>Fungi</taxon>
        <taxon>Dikarya</taxon>
        <taxon>Ascomycota</taxon>
        <taxon>Pezizomycotina</taxon>
        <taxon>Eurotiomycetes</taxon>
        <taxon>Eurotiomycetidae</taxon>
        <taxon>Eurotiales</taxon>
        <taxon>Aspergillaceae</taxon>
        <taxon>Aspergillus</taxon>
        <taxon>Aspergillus subgen. Circumdati</taxon>
    </lineage>
</organism>
<evidence type="ECO:0000256" key="2">
    <source>
        <dbReference type="ARBA" id="ARBA00022827"/>
    </source>
</evidence>
<dbReference type="VEuPathDB" id="FungiDB:P168DRAFT_342284"/>
<accession>A0A2I1D4V8</accession>